<organism evidence="1 2">
    <name type="scientific">Biomphalaria pfeifferi</name>
    <name type="common">Bloodfluke planorb</name>
    <name type="synonym">Freshwater snail</name>
    <dbReference type="NCBI Taxonomy" id="112525"/>
    <lineage>
        <taxon>Eukaryota</taxon>
        <taxon>Metazoa</taxon>
        <taxon>Spiralia</taxon>
        <taxon>Lophotrochozoa</taxon>
        <taxon>Mollusca</taxon>
        <taxon>Gastropoda</taxon>
        <taxon>Heterobranchia</taxon>
        <taxon>Euthyneura</taxon>
        <taxon>Panpulmonata</taxon>
        <taxon>Hygrophila</taxon>
        <taxon>Lymnaeoidea</taxon>
        <taxon>Planorbidae</taxon>
        <taxon>Biomphalaria</taxon>
    </lineage>
</organism>
<evidence type="ECO:0000313" key="1">
    <source>
        <dbReference type="EMBL" id="KAK0051110.1"/>
    </source>
</evidence>
<dbReference type="AlphaFoldDB" id="A0AAD8F4J5"/>
<name>A0AAD8F4J5_BIOPF</name>
<reference evidence="1" key="1">
    <citation type="journal article" date="2023" name="PLoS Negl. Trop. Dis.">
        <title>A genome sequence for Biomphalaria pfeifferi, the major vector snail for the human-infecting parasite Schistosoma mansoni.</title>
        <authorList>
            <person name="Bu L."/>
            <person name="Lu L."/>
            <person name="Laidemitt M.R."/>
            <person name="Zhang S.M."/>
            <person name="Mutuku M."/>
            <person name="Mkoji G."/>
            <person name="Steinauer M."/>
            <person name="Loker E.S."/>
        </authorList>
    </citation>
    <scope>NUCLEOTIDE SEQUENCE</scope>
    <source>
        <strain evidence="1">KasaAsao</strain>
    </source>
</reference>
<comment type="caution">
    <text evidence="1">The sequence shown here is derived from an EMBL/GenBank/DDBJ whole genome shotgun (WGS) entry which is preliminary data.</text>
</comment>
<keyword evidence="2" id="KW-1185">Reference proteome</keyword>
<gene>
    <name evidence="1" type="ORF">Bpfe_019420</name>
</gene>
<keyword evidence="1" id="KW-0378">Hydrolase</keyword>
<evidence type="ECO:0000313" key="2">
    <source>
        <dbReference type="Proteomes" id="UP001233172"/>
    </source>
</evidence>
<sequence>MKALYPHNISVSYYGPEHLPPLPSAQLANLLSDVKSVCPVKHLIDAFTNMAGNSASIYLYIAEIFPTHTMVLSRDEINTLVG</sequence>
<dbReference type="EMBL" id="JASAOG010000107">
    <property type="protein sequence ID" value="KAK0051110.1"/>
    <property type="molecule type" value="Genomic_DNA"/>
</dbReference>
<dbReference type="GO" id="GO:0016787">
    <property type="term" value="F:hydrolase activity"/>
    <property type="evidence" value="ECO:0007669"/>
    <property type="project" value="UniProtKB-KW"/>
</dbReference>
<proteinExistence type="predicted"/>
<reference evidence="1" key="2">
    <citation type="submission" date="2023-04" db="EMBL/GenBank/DDBJ databases">
        <authorList>
            <person name="Bu L."/>
            <person name="Lu L."/>
            <person name="Laidemitt M.R."/>
            <person name="Zhang S.M."/>
            <person name="Mutuku M."/>
            <person name="Mkoji G."/>
            <person name="Steinauer M."/>
            <person name="Loker E.S."/>
        </authorList>
    </citation>
    <scope>NUCLEOTIDE SEQUENCE</scope>
    <source>
        <strain evidence="1">KasaAsao</strain>
        <tissue evidence="1">Whole Snail</tissue>
    </source>
</reference>
<accession>A0AAD8F4J5</accession>
<protein>
    <submittedName>
        <fullName evidence="1">Pyrethroid hydrolase Ces2a</fullName>
    </submittedName>
</protein>
<dbReference type="Proteomes" id="UP001233172">
    <property type="component" value="Unassembled WGS sequence"/>
</dbReference>